<sequence>MNNSNGIVERLDQAAGQASRPQHTAAMSPLLKKQSGLKPKWLLHMLTQQ</sequence>
<evidence type="ECO:0000313" key="2">
    <source>
        <dbReference type="EMBL" id="GEO19100.1"/>
    </source>
</evidence>
<name>A0A512C4J1_9HYPH</name>
<gene>
    <name evidence="2" type="ORF">MAE02_67960</name>
</gene>
<feature type="region of interest" description="Disordered" evidence="1">
    <location>
        <begin position="1"/>
        <end position="32"/>
    </location>
</feature>
<reference evidence="2 3" key="1">
    <citation type="submission" date="2019-07" db="EMBL/GenBank/DDBJ databases">
        <title>Whole genome shotgun sequence of Microvirga aerophila NBRC 106136.</title>
        <authorList>
            <person name="Hosoyama A."/>
            <person name="Uohara A."/>
            <person name="Ohji S."/>
            <person name="Ichikawa N."/>
        </authorList>
    </citation>
    <scope>NUCLEOTIDE SEQUENCE [LARGE SCALE GENOMIC DNA]</scope>
    <source>
        <strain evidence="2 3">NBRC 106136</strain>
    </source>
</reference>
<comment type="caution">
    <text evidence="2">The sequence shown here is derived from an EMBL/GenBank/DDBJ whole genome shotgun (WGS) entry which is preliminary data.</text>
</comment>
<proteinExistence type="predicted"/>
<protein>
    <submittedName>
        <fullName evidence="2">Uncharacterized protein</fullName>
    </submittedName>
</protein>
<dbReference type="Proteomes" id="UP000321085">
    <property type="component" value="Unassembled WGS sequence"/>
</dbReference>
<accession>A0A512C4J1</accession>
<evidence type="ECO:0000256" key="1">
    <source>
        <dbReference type="SAM" id="MobiDB-lite"/>
    </source>
</evidence>
<dbReference type="EMBL" id="BJYU01000323">
    <property type="protein sequence ID" value="GEO19100.1"/>
    <property type="molecule type" value="Genomic_DNA"/>
</dbReference>
<dbReference type="AlphaFoldDB" id="A0A512C4J1"/>
<evidence type="ECO:0000313" key="3">
    <source>
        <dbReference type="Proteomes" id="UP000321085"/>
    </source>
</evidence>
<keyword evidence="3" id="KW-1185">Reference proteome</keyword>
<organism evidence="2 3">
    <name type="scientific">Microvirga aerophila</name>
    <dbReference type="NCBI Taxonomy" id="670291"/>
    <lineage>
        <taxon>Bacteria</taxon>
        <taxon>Pseudomonadati</taxon>
        <taxon>Pseudomonadota</taxon>
        <taxon>Alphaproteobacteria</taxon>
        <taxon>Hyphomicrobiales</taxon>
        <taxon>Methylobacteriaceae</taxon>
        <taxon>Microvirga</taxon>
    </lineage>
</organism>